<dbReference type="InterPro" id="IPR011990">
    <property type="entry name" value="TPR-like_helical_dom_sf"/>
</dbReference>
<feature type="transmembrane region" description="Helical" evidence="1">
    <location>
        <begin position="92"/>
        <end position="111"/>
    </location>
</feature>
<dbReference type="Gene3D" id="1.25.40.10">
    <property type="entry name" value="Tetratricopeptide repeat domain"/>
    <property type="match status" value="1"/>
</dbReference>
<reference evidence="2 3" key="1">
    <citation type="submission" date="2020-01" db="EMBL/GenBank/DDBJ databases">
        <authorList>
            <person name="Kim M.K."/>
        </authorList>
    </citation>
    <scope>NUCLEOTIDE SEQUENCE [LARGE SCALE GENOMIC DNA]</scope>
    <source>
        <strain evidence="2 3">BT213</strain>
    </source>
</reference>
<feature type="transmembrane region" description="Helical" evidence="1">
    <location>
        <begin position="280"/>
        <end position="298"/>
    </location>
</feature>
<feature type="transmembrane region" description="Helical" evidence="1">
    <location>
        <begin position="388"/>
        <end position="407"/>
    </location>
</feature>
<comment type="caution">
    <text evidence="2">The sequence shown here is derived from an EMBL/GenBank/DDBJ whole genome shotgun (WGS) entry which is preliminary data.</text>
</comment>
<organism evidence="2 3">
    <name type="scientific">Pontibacter fetidus</name>
    <dbReference type="NCBI Taxonomy" id="2700082"/>
    <lineage>
        <taxon>Bacteria</taxon>
        <taxon>Pseudomonadati</taxon>
        <taxon>Bacteroidota</taxon>
        <taxon>Cytophagia</taxon>
        <taxon>Cytophagales</taxon>
        <taxon>Hymenobacteraceae</taxon>
        <taxon>Pontibacter</taxon>
    </lineage>
</organism>
<dbReference type="AlphaFoldDB" id="A0A6B2GXE0"/>
<evidence type="ECO:0000313" key="2">
    <source>
        <dbReference type="EMBL" id="NDK54641.1"/>
    </source>
</evidence>
<keyword evidence="1" id="KW-0812">Transmembrane</keyword>
<feature type="transmembrane region" description="Helical" evidence="1">
    <location>
        <begin position="16"/>
        <end position="37"/>
    </location>
</feature>
<feature type="transmembrane region" description="Helical" evidence="1">
    <location>
        <begin position="148"/>
        <end position="169"/>
    </location>
</feature>
<protein>
    <recommendedName>
        <fullName evidence="4">Tetratricopeptide repeat protein</fullName>
    </recommendedName>
</protein>
<feature type="transmembrane region" description="Helical" evidence="1">
    <location>
        <begin position="207"/>
        <end position="228"/>
    </location>
</feature>
<keyword evidence="3" id="KW-1185">Reference proteome</keyword>
<evidence type="ECO:0000256" key="1">
    <source>
        <dbReference type="SAM" id="Phobius"/>
    </source>
</evidence>
<dbReference type="EMBL" id="JAAEAA010000002">
    <property type="protein sequence ID" value="NDK54641.1"/>
    <property type="molecule type" value="Genomic_DNA"/>
</dbReference>
<feature type="transmembrane region" description="Helical" evidence="1">
    <location>
        <begin position="118"/>
        <end position="136"/>
    </location>
</feature>
<feature type="transmembrane region" description="Helical" evidence="1">
    <location>
        <begin position="318"/>
        <end position="338"/>
    </location>
</feature>
<keyword evidence="1" id="KW-1133">Transmembrane helix</keyword>
<dbReference type="SUPFAM" id="SSF48452">
    <property type="entry name" value="TPR-like"/>
    <property type="match status" value="1"/>
</dbReference>
<evidence type="ECO:0008006" key="4">
    <source>
        <dbReference type="Google" id="ProtNLM"/>
    </source>
</evidence>
<sequence>MSKTNFWKNWDTTLKYPYLFLLLLAAAALLLGGYFYVEGNTAAYTWDKITDLQVVPVPVHEVTRLLEPFTLYADGYLVLEQFDVAPAIVQTWPAVVFISILGVCIAFYTAAISTMRQIPYFAGILLLMLFLASFNVDLLQVFGTEPSQAMLLVAIVLLAGLSYGFQAFWQHINFGFRVMAMLVVMLVLGVAIFSESGFAPSLTALHLVNYSSLATIIVTLLFLIWVSYENVNALLWINTQGKTPERRYSLWQFILIAGLYLANLLLLYLRHIGYLPADLIYVNGYAILLLSVVTGFWGMRQREAFYGKYFPFRPTGAVLYLLFATIAFLAIGYAFATANDSLTVLFHTLIIYTHLVYGAVFFLYLMLNFGKLIKERKAVYKVVYEPSMFTLFSFFLMSTVILAILIIRTQYSTYFQAKAGYYNYLGDLYAASDNPALARRFYEESDVYDINNVKANYSLASMARKASQRNEEIVYLKGAAGKRPNPKLYVRMANLYDEKQYFFEKLYVLHEGIDKFPESAELYNNMALHYMQTSVTDSVDYYFKLAEKYSADKEVIQSNRLAFYTRQALLEPARQLLTEAKDGNYKTLRSNAAALRQLLGIENKQGDAFAPDSLEMVEDFTLFYNQTLSRLNNGDTLQLKAIDRYLKSPGNQLFQEDLLYSKALVHHYNGRPKEARSIVENLALSATERSGYYYNALGIWMLEENNYRAAAHYFKEAKDHGYAQAYLSHGYALALAHQPEAAANALQEVAYTEIASAKEVADQLQAVLQQNVAQTIATATDAEKVKYLQTYLPQLTIQQVDALVNAVNEKELHRVALLSRIDYLMQQKKWRAANKAIKQTAPLLQPEGELRSKLNLQQLKLWNYTKNYDALVDRMENVYLTPLDKRYKLYFKASIAAAKGRDREAAEKYKQAVNILLYDEEVVIAAAHFFAKYTPDKMTAYEMLLDGITYNPYGAELHKAYALESLDKGLTSYAEQALATLQGLLSPAEYSTFIKQFESHRQAAEKKGDDWQL</sequence>
<feature type="transmembrane region" description="Helical" evidence="1">
    <location>
        <begin position="248"/>
        <end position="268"/>
    </location>
</feature>
<feature type="transmembrane region" description="Helical" evidence="1">
    <location>
        <begin position="344"/>
        <end position="367"/>
    </location>
</feature>
<dbReference type="Proteomes" id="UP000478546">
    <property type="component" value="Unassembled WGS sequence"/>
</dbReference>
<feature type="transmembrane region" description="Helical" evidence="1">
    <location>
        <begin position="176"/>
        <end position="195"/>
    </location>
</feature>
<dbReference type="RefSeq" id="WP_162344695.1">
    <property type="nucleotide sequence ID" value="NZ_JAAEAA010000002.1"/>
</dbReference>
<gene>
    <name evidence="2" type="ORF">GWO68_01815</name>
</gene>
<accession>A0A6B2GXE0</accession>
<name>A0A6B2GXE0_9BACT</name>
<keyword evidence="1" id="KW-0472">Membrane</keyword>
<proteinExistence type="predicted"/>
<evidence type="ECO:0000313" key="3">
    <source>
        <dbReference type="Proteomes" id="UP000478546"/>
    </source>
</evidence>